<dbReference type="InterPro" id="IPR051677">
    <property type="entry name" value="AfsR-DnrI-RedD_regulator"/>
</dbReference>
<evidence type="ECO:0000313" key="2">
    <source>
        <dbReference type="EMBL" id="MBF6300043.1"/>
    </source>
</evidence>
<comment type="caution">
    <text evidence="2">The sequence shown here is derived from an EMBL/GenBank/DDBJ whole genome shotgun (WGS) entry which is preliminary data.</text>
</comment>
<evidence type="ECO:0000313" key="3">
    <source>
        <dbReference type="Proteomes" id="UP000702209"/>
    </source>
</evidence>
<evidence type="ECO:0000259" key="1">
    <source>
        <dbReference type="SMART" id="SM01043"/>
    </source>
</evidence>
<dbReference type="RefSeq" id="WP_195131299.1">
    <property type="nucleotide sequence ID" value="NZ_JADLQX010000016.1"/>
</dbReference>
<keyword evidence="3" id="KW-1185">Reference proteome</keyword>
<dbReference type="InterPro" id="IPR036388">
    <property type="entry name" value="WH-like_DNA-bd_sf"/>
</dbReference>
<accession>A0ABS0CYZ5</accession>
<dbReference type="Pfam" id="PF03704">
    <property type="entry name" value="BTAD"/>
    <property type="match status" value="1"/>
</dbReference>
<dbReference type="PANTHER" id="PTHR35807">
    <property type="entry name" value="TRANSCRIPTIONAL REGULATOR REDD-RELATED"/>
    <property type="match status" value="1"/>
</dbReference>
<dbReference type="Proteomes" id="UP000702209">
    <property type="component" value="Unassembled WGS sequence"/>
</dbReference>
<feature type="domain" description="Bacterial transcriptional activator" evidence="1">
    <location>
        <begin position="107"/>
        <end position="245"/>
    </location>
</feature>
<name>A0ABS0CYZ5_9NOCA</name>
<dbReference type="SUPFAM" id="SSF48452">
    <property type="entry name" value="TPR-like"/>
    <property type="match status" value="1"/>
</dbReference>
<dbReference type="Gene3D" id="1.25.40.10">
    <property type="entry name" value="Tetratricopeptide repeat domain"/>
    <property type="match status" value="1"/>
</dbReference>
<dbReference type="InterPro" id="IPR005158">
    <property type="entry name" value="BTAD"/>
</dbReference>
<dbReference type="EMBL" id="JADLQX010000016">
    <property type="protein sequence ID" value="MBF6300043.1"/>
    <property type="molecule type" value="Genomic_DNA"/>
</dbReference>
<sequence length="264" mass="29820">MSSEMVLIDHNAMNTACFQLSLVEEFALHSGGLRLSVPHAAERVLTYLALLNRPVARGRLAGALWPECADRCAAQRLRTALWRLRRVQDAVVEINGDRLRLHPNVSVDLPYLTELAHKLVHQPCAEDLSRVPLLLTRGELLPDWDEEWVVVDRERYRLAWVAALEAAAEALLERRQLGAALMAASAVAAAEPLRESSRRILMRIHLAQGNKIDALREYQRYRDLLWAEFGEEPSPDIDNLLLPVQECDAATIEWLPDHEALRAP</sequence>
<organism evidence="2 3">
    <name type="scientific">Nocardia amamiensis</name>
    <dbReference type="NCBI Taxonomy" id="404578"/>
    <lineage>
        <taxon>Bacteria</taxon>
        <taxon>Bacillati</taxon>
        <taxon>Actinomycetota</taxon>
        <taxon>Actinomycetes</taxon>
        <taxon>Mycobacteriales</taxon>
        <taxon>Nocardiaceae</taxon>
        <taxon>Nocardia</taxon>
    </lineage>
</organism>
<dbReference type="Gene3D" id="1.10.10.10">
    <property type="entry name" value="Winged helix-like DNA-binding domain superfamily/Winged helix DNA-binding domain"/>
    <property type="match status" value="1"/>
</dbReference>
<dbReference type="SMART" id="SM01043">
    <property type="entry name" value="BTAD"/>
    <property type="match status" value="1"/>
</dbReference>
<reference evidence="2 3" key="1">
    <citation type="submission" date="2020-10" db="EMBL/GenBank/DDBJ databases">
        <title>Identification of Nocardia species via Next-generation sequencing and recognition of intraspecies genetic diversity.</title>
        <authorList>
            <person name="Li P."/>
            <person name="Li P."/>
            <person name="Lu B."/>
        </authorList>
    </citation>
    <scope>NUCLEOTIDE SEQUENCE [LARGE SCALE GENOMIC DNA]</scope>
    <source>
        <strain evidence="2 3">BJ06-0157</strain>
    </source>
</reference>
<protein>
    <submittedName>
        <fullName evidence="2">SARP family transcriptional regulator</fullName>
    </submittedName>
</protein>
<dbReference type="InterPro" id="IPR011990">
    <property type="entry name" value="TPR-like_helical_dom_sf"/>
</dbReference>
<gene>
    <name evidence="2" type="ORF">IU459_21220</name>
</gene>
<proteinExistence type="predicted"/>